<evidence type="ECO:0000313" key="2">
    <source>
        <dbReference type="Proteomes" id="UP001059480"/>
    </source>
</evidence>
<reference evidence="1" key="3">
    <citation type="journal article" date="2023" name="Microbiol. Resour. Announc.">
        <title>Draft Genome Sequence of Granulicatella sp. Strain S8, Isolated from a Marine Fish, Seriola quinqueradiata.</title>
        <authorList>
            <person name="Lee M."/>
            <person name="Farooq A."/>
            <person name="Jeong J.B."/>
            <person name="Jung M.Y."/>
        </authorList>
    </citation>
    <scope>NUCLEOTIDE SEQUENCE</scope>
    <source>
        <strain evidence="1">S8</strain>
    </source>
</reference>
<proteinExistence type="predicted"/>
<dbReference type="EMBL" id="JANHNZ010000001">
    <property type="protein sequence ID" value="MCQ9208987.1"/>
    <property type="molecule type" value="Genomic_DNA"/>
</dbReference>
<dbReference type="Proteomes" id="UP001059480">
    <property type="component" value="Unassembled WGS sequence"/>
</dbReference>
<comment type="caution">
    <text evidence="1">The sequence shown here is derived from an EMBL/GenBank/DDBJ whole genome shotgun (WGS) entry which is preliminary data.</text>
</comment>
<keyword evidence="2" id="KW-1185">Reference proteome</keyword>
<reference evidence="1" key="1">
    <citation type="submission" date="2022-07" db="EMBL/GenBank/DDBJ databases">
        <authorList>
            <person name="Jung M.-Y."/>
            <person name="Lee M."/>
        </authorList>
    </citation>
    <scope>NUCLEOTIDE SEQUENCE</scope>
    <source>
        <strain evidence="1">S8</strain>
    </source>
</reference>
<dbReference type="Pfam" id="PF12636">
    <property type="entry name" value="DUF3781"/>
    <property type="match status" value="1"/>
</dbReference>
<name>A0ABT1WK52_9LACT</name>
<evidence type="ECO:0000313" key="1">
    <source>
        <dbReference type="EMBL" id="MCQ9208987.1"/>
    </source>
</evidence>
<gene>
    <name evidence="1" type="ORF">NPA36_00200</name>
</gene>
<dbReference type="RefSeq" id="WP_256944106.1">
    <property type="nucleotide sequence ID" value="NZ_JANHNZ010000001.1"/>
</dbReference>
<accession>A0ABT1WK52</accession>
<dbReference type="InterPro" id="IPR024229">
    <property type="entry name" value="DUF3781"/>
</dbReference>
<sequence>MEQKDKLIDHLEKLHTTELGIMRIKRNLSLNTDDVVNWCESIIKSNQSVISRKGKNWYIQNKDCTITVNANSYTIITAHKRK</sequence>
<reference evidence="1" key="2">
    <citation type="journal article" date="2023" name="Curr. Microbiol.">
        <title>Granulicatella seriolae sp. nov., a Novel Facultative Anaerobe Isolated from Yellowtail Marine Fish.</title>
        <authorList>
            <person name="Lee M."/>
            <person name="Choi Y.J."/>
            <person name="Farooq A."/>
            <person name="Jeong J.B."/>
            <person name="Jung M.Y."/>
        </authorList>
    </citation>
    <scope>NUCLEOTIDE SEQUENCE</scope>
    <source>
        <strain evidence="1">S8</strain>
    </source>
</reference>
<organism evidence="1 2">
    <name type="scientific">Granulicatella seriolae</name>
    <dbReference type="NCBI Taxonomy" id="2967226"/>
    <lineage>
        <taxon>Bacteria</taxon>
        <taxon>Bacillati</taxon>
        <taxon>Bacillota</taxon>
        <taxon>Bacilli</taxon>
        <taxon>Lactobacillales</taxon>
        <taxon>Carnobacteriaceae</taxon>
        <taxon>Granulicatella</taxon>
    </lineage>
</organism>
<protein>
    <submittedName>
        <fullName evidence="1">DUF3781 domain-containing protein</fullName>
    </submittedName>
</protein>